<evidence type="ECO:0000259" key="4">
    <source>
        <dbReference type="Pfam" id="PF11611"/>
    </source>
</evidence>
<keyword evidence="3" id="KW-1133">Transmembrane helix</keyword>
<accession>A0A2I1IMN8</accession>
<keyword evidence="3" id="KW-0812">Transmembrane</keyword>
<dbReference type="InterPro" id="IPR029051">
    <property type="entry name" value="DUF4352"/>
</dbReference>
<feature type="transmembrane region" description="Helical" evidence="3">
    <location>
        <begin position="20"/>
        <end position="39"/>
    </location>
</feature>
<proteinExistence type="predicted"/>
<dbReference type="InterPro" id="IPR029050">
    <property type="entry name" value="Immunoprotect_excell_Ig-like"/>
</dbReference>
<keyword evidence="1" id="KW-0732">Signal</keyword>
<protein>
    <submittedName>
        <fullName evidence="5">DUF4352 domain-containing protein</fullName>
    </submittedName>
</protein>
<feature type="compositionally biased region" description="Low complexity" evidence="2">
    <location>
        <begin position="52"/>
        <end position="65"/>
    </location>
</feature>
<feature type="compositionally biased region" description="Basic and acidic residues" evidence="2">
    <location>
        <begin position="42"/>
        <end position="51"/>
    </location>
</feature>
<feature type="region of interest" description="Disordered" evidence="2">
    <location>
        <begin position="42"/>
        <end position="78"/>
    </location>
</feature>
<gene>
    <name evidence="5" type="ORF">CYJ19_06030</name>
</gene>
<dbReference type="Pfam" id="PF11611">
    <property type="entry name" value="DUF4352"/>
    <property type="match status" value="1"/>
</dbReference>
<reference evidence="5 6" key="1">
    <citation type="submission" date="2017-12" db="EMBL/GenBank/DDBJ databases">
        <title>Phylogenetic diversity of female urinary microbiome.</title>
        <authorList>
            <person name="Thomas-White K."/>
            <person name="Wolfe A.J."/>
        </authorList>
    </citation>
    <scope>NUCLEOTIDE SEQUENCE [LARGE SCALE GENOMIC DNA]</scope>
    <source>
        <strain evidence="5 6">UMB0402</strain>
    </source>
</reference>
<dbReference type="EMBL" id="PKKO01000003">
    <property type="protein sequence ID" value="PKY72400.1"/>
    <property type="molecule type" value="Genomic_DNA"/>
</dbReference>
<evidence type="ECO:0000256" key="2">
    <source>
        <dbReference type="SAM" id="MobiDB-lite"/>
    </source>
</evidence>
<comment type="caution">
    <text evidence="5">The sequence shown here is derived from an EMBL/GenBank/DDBJ whole genome shotgun (WGS) entry which is preliminary data.</text>
</comment>
<evidence type="ECO:0000313" key="6">
    <source>
        <dbReference type="Proteomes" id="UP000235122"/>
    </source>
</evidence>
<keyword evidence="3" id="KW-0472">Membrane</keyword>
<dbReference type="Proteomes" id="UP000235122">
    <property type="component" value="Unassembled WGS sequence"/>
</dbReference>
<keyword evidence="6" id="KW-1185">Reference proteome</keyword>
<dbReference type="RefSeq" id="WP_070454270.1">
    <property type="nucleotide sequence ID" value="NZ_JASOXK010000005.1"/>
</dbReference>
<dbReference type="Gene3D" id="2.60.40.1240">
    <property type="match status" value="1"/>
</dbReference>
<feature type="compositionally biased region" description="Basic and acidic residues" evidence="2">
    <location>
        <begin position="66"/>
        <end position="75"/>
    </location>
</feature>
<sequence>MSTTPPQAVTAKPKKPFYKRAWFIVLAVIVLVIVVATATKGGGDKKTENAAKPEPAAAASETASAAKDEGKDKTGKIGQPLTVGKTEFTVNAVNVSKDAGENEYMKETANGQFIILDVTVKNNENESLSVADDFFKLKLGDKEYSASTNASVALAADKSEFLYKQINPGNSATGKIAFDVPDDVAADLGKLSVQVQTGLFGTEKGLISLAQ</sequence>
<name>A0A2I1IMN8_9ACTO</name>
<evidence type="ECO:0000256" key="1">
    <source>
        <dbReference type="ARBA" id="ARBA00022729"/>
    </source>
</evidence>
<feature type="domain" description="DUF4352" evidence="4">
    <location>
        <begin position="76"/>
        <end position="202"/>
    </location>
</feature>
<dbReference type="AlphaFoldDB" id="A0A2I1IMN8"/>
<evidence type="ECO:0000256" key="3">
    <source>
        <dbReference type="SAM" id="Phobius"/>
    </source>
</evidence>
<evidence type="ECO:0000313" key="5">
    <source>
        <dbReference type="EMBL" id="PKY72400.1"/>
    </source>
</evidence>
<organism evidence="5 6">
    <name type="scientific">Winkia neuii</name>
    <dbReference type="NCBI Taxonomy" id="33007"/>
    <lineage>
        <taxon>Bacteria</taxon>
        <taxon>Bacillati</taxon>
        <taxon>Actinomycetota</taxon>
        <taxon>Actinomycetes</taxon>
        <taxon>Actinomycetales</taxon>
        <taxon>Actinomycetaceae</taxon>
        <taxon>Winkia</taxon>
    </lineage>
</organism>